<evidence type="ECO:0000259" key="1">
    <source>
        <dbReference type="Pfam" id="PF00149"/>
    </source>
</evidence>
<dbReference type="SUPFAM" id="SSF56300">
    <property type="entry name" value="Metallo-dependent phosphatases"/>
    <property type="match status" value="1"/>
</dbReference>
<accession>A0A7X9RIQ2</accession>
<protein>
    <recommendedName>
        <fullName evidence="1">Calcineurin-like phosphoesterase domain-containing protein</fullName>
    </recommendedName>
</protein>
<dbReference type="RefSeq" id="WP_168965530.1">
    <property type="nucleotide sequence ID" value="NZ_JABAFR010000014.1"/>
</dbReference>
<proteinExistence type="predicted"/>
<comment type="caution">
    <text evidence="2">The sequence shown here is derived from an EMBL/GenBank/DDBJ whole genome shotgun (WGS) entry which is preliminary data.</text>
</comment>
<sequence length="173" mass="20512">MIWFTSDLHLGHTNAINLCQRPFETVEEMNRTLIRNYNSMVAKNDTVYILGDLSFRIPVEEANDLIRQLKGKKILLRGNHDKEYDPSLFEAIYDFYELKGYYKYPIALMHYPMLEWPKSRHGSMHLHGHQHNKFSYNERMKQEGILRYDVGVDANDYFPVSLNAICEFFGLER</sequence>
<feature type="domain" description="Calcineurin-like phosphoesterase" evidence="1">
    <location>
        <begin position="2"/>
        <end position="135"/>
    </location>
</feature>
<dbReference type="InterPro" id="IPR029052">
    <property type="entry name" value="Metallo-depent_PP-like"/>
</dbReference>
<gene>
    <name evidence="2" type="ORF">HF861_06995</name>
</gene>
<dbReference type="Gene3D" id="3.60.21.10">
    <property type="match status" value="1"/>
</dbReference>
<organism evidence="2 3">
    <name type="scientific">Faecalicoccus pleomorphus</name>
    <dbReference type="NCBI Taxonomy" id="1323"/>
    <lineage>
        <taxon>Bacteria</taxon>
        <taxon>Bacillati</taxon>
        <taxon>Bacillota</taxon>
        <taxon>Erysipelotrichia</taxon>
        <taxon>Erysipelotrichales</taxon>
        <taxon>Erysipelotrichaceae</taxon>
        <taxon>Faecalicoccus</taxon>
    </lineage>
</organism>
<name>A0A7X9RIQ2_9FIRM</name>
<evidence type="ECO:0000313" key="2">
    <source>
        <dbReference type="EMBL" id="NME44632.1"/>
    </source>
</evidence>
<reference evidence="2 3" key="1">
    <citation type="submission" date="2020-04" db="EMBL/GenBank/DDBJ databases">
        <authorList>
            <person name="Hitch T.C.A."/>
            <person name="Wylensek D."/>
            <person name="Clavel T."/>
        </authorList>
    </citation>
    <scope>NUCLEOTIDE SEQUENCE [LARGE SCALE GENOMIC DNA]</scope>
    <source>
        <strain evidence="2 3">BSM-383-APC-22F</strain>
    </source>
</reference>
<dbReference type="Proteomes" id="UP000540014">
    <property type="component" value="Unassembled WGS sequence"/>
</dbReference>
<dbReference type="Pfam" id="PF00149">
    <property type="entry name" value="Metallophos"/>
    <property type="match status" value="1"/>
</dbReference>
<evidence type="ECO:0000313" key="3">
    <source>
        <dbReference type="Proteomes" id="UP000540014"/>
    </source>
</evidence>
<dbReference type="InterPro" id="IPR004843">
    <property type="entry name" value="Calcineurin-like_PHP"/>
</dbReference>
<dbReference type="AlphaFoldDB" id="A0A7X9RIQ2"/>
<dbReference type="EMBL" id="JABAFR010000014">
    <property type="protein sequence ID" value="NME44632.1"/>
    <property type="molecule type" value="Genomic_DNA"/>
</dbReference>
<dbReference type="GO" id="GO:0016787">
    <property type="term" value="F:hydrolase activity"/>
    <property type="evidence" value="ECO:0007669"/>
    <property type="project" value="InterPro"/>
</dbReference>